<dbReference type="EMBL" id="JBHLSV010000003">
    <property type="protein sequence ID" value="MFC0672911.1"/>
    <property type="molecule type" value="Genomic_DNA"/>
</dbReference>
<sequence>MSTIEPPGEGEDPRRPDDDIDAEFARMMEGMSLSEEPLTVEDVLSAPSAVPEPEADAAGAEEEPAPIAVVATSVAAAKALAGAIRLGREARSDGVDIPAGTLVFGSETGAFAAGRLDEASAHDLAAVMSTALQRAGVVLFWRRGDRMTATRYHGGQRGEDVSPALVLGAVDPLVEQLLLGALDLAEIGEGIDPASISRAQAVRWVAFRRKKE</sequence>
<dbReference type="RefSeq" id="WP_376978069.1">
    <property type="nucleotide sequence ID" value="NZ_JBHLSV010000003.1"/>
</dbReference>
<name>A0ABV6R7H5_9MICO</name>
<accession>A0ABV6R7H5</accession>
<protein>
    <submittedName>
        <fullName evidence="2">Uncharacterized protein</fullName>
    </submittedName>
</protein>
<organism evidence="2 3">
    <name type="scientific">Brachybacterium hainanense</name>
    <dbReference type="NCBI Taxonomy" id="1541174"/>
    <lineage>
        <taxon>Bacteria</taxon>
        <taxon>Bacillati</taxon>
        <taxon>Actinomycetota</taxon>
        <taxon>Actinomycetes</taxon>
        <taxon>Micrococcales</taxon>
        <taxon>Dermabacteraceae</taxon>
        <taxon>Brachybacterium</taxon>
    </lineage>
</organism>
<proteinExistence type="predicted"/>
<gene>
    <name evidence="2" type="ORF">ACFFF6_02955</name>
</gene>
<evidence type="ECO:0000256" key="1">
    <source>
        <dbReference type="SAM" id="MobiDB-lite"/>
    </source>
</evidence>
<feature type="compositionally biased region" description="Acidic residues" evidence="1">
    <location>
        <begin position="53"/>
        <end position="62"/>
    </location>
</feature>
<dbReference type="Proteomes" id="UP001589793">
    <property type="component" value="Unassembled WGS sequence"/>
</dbReference>
<evidence type="ECO:0000313" key="2">
    <source>
        <dbReference type="EMBL" id="MFC0672911.1"/>
    </source>
</evidence>
<feature type="region of interest" description="Disordered" evidence="1">
    <location>
        <begin position="42"/>
        <end position="62"/>
    </location>
</feature>
<evidence type="ECO:0000313" key="3">
    <source>
        <dbReference type="Proteomes" id="UP001589793"/>
    </source>
</evidence>
<reference evidence="2 3" key="1">
    <citation type="submission" date="2024-09" db="EMBL/GenBank/DDBJ databases">
        <authorList>
            <person name="Sun Q."/>
            <person name="Mori K."/>
        </authorList>
    </citation>
    <scope>NUCLEOTIDE SEQUENCE [LARGE SCALE GENOMIC DNA]</scope>
    <source>
        <strain evidence="2 3">CICC 10874</strain>
    </source>
</reference>
<keyword evidence="3" id="KW-1185">Reference proteome</keyword>
<comment type="caution">
    <text evidence="2">The sequence shown here is derived from an EMBL/GenBank/DDBJ whole genome shotgun (WGS) entry which is preliminary data.</text>
</comment>